<organism evidence="1 2">
    <name type="scientific">Enterococcus mundtii</name>
    <dbReference type="NCBI Taxonomy" id="53346"/>
    <lineage>
        <taxon>Bacteria</taxon>
        <taxon>Bacillati</taxon>
        <taxon>Bacillota</taxon>
        <taxon>Bacilli</taxon>
        <taxon>Lactobacillales</taxon>
        <taxon>Enterococcaceae</taxon>
        <taxon>Enterococcus</taxon>
    </lineage>
</organism>
<dbReference type="Proteomes" id="UP000557857">
    <property type="component" value="Unassembled WGS sequence"/>
</dbReference>
<proteinExistence type="predicted"/>
<name>A0A848N1M7_ENTMU</name>
<evidence type="ECO:0000313" key="1">
    <source>
        <dbReference type="EMBL" id="NMP59931.1"/>
    </source>
</evidence>
<comment type="caution">
    <text evidence="1">The sequence shown here is derived from an EMBL/GenBank/DDBJ whole genome shotgun (WGS) entry which is preliminary data.</text>
</comment>
<dbReference type="EMBL" id="JABCAG010000145">
    <property type="protein sequence ID" value="NMP59931.1"/>
    <property type="molecule type" value="Genomic_DNA"/>
</dbReference>
<gene>
    <name evidence="1" type="ORF">HI921_16040</name>
</gene>
<dbReference type="RefSeq" id="WP_169059341.1">
    <property type="nucleotide sequence ID" value="NZ_JABCAG010000145.1"/>
</dbReference>
<evidence type="ECO:0000313" key="2">
    <source>
        <dbReference type="Proteomes" id="UP000557857"/>
    </source>
</evidence>
<protein>
    <submittedName>
        <fullName evidence="1">Uncharacterized protein</fullName>
    </submittedName>
</protein>
<dbReference type="AlphaFoldDB" id="A0A848N1M7"/>
<sequence>MKYSQMDHKKMWVEKLESDLSELESLGYSKDSKMYKSAVKRTDKARNELNNSR</sequence>
<reference evidence="1 2" key="1">
    <citation type="submission" date="2020-04" db="EMBL/GenBank/DDBJ databases">
        <authorList>
            <person name="Abaymova A."/>
            <person name="Teymurazov M."/>
            <person name="Tazyna O."/>
            <person name="Chatushin Y."/>
            <person name="Svetoch E."/>
            <person name="Pereligyn V."/>
            <person name="Pohylenko V."/>
            <person name="Platonov M."/>
            <person name="Kartsev N."/>
            <person name="Skryabin Y."/>
            <person name="Sizova A."/>
            <person name="Solomentsev V."/>
            <person name="Kislichkina A."/>
            <person name="Bogun A."/>
        </authorList>
    </citation>
    <scope>NUCLEOTIDE SEQUENCE [LARGE SCALE GENOMIC DNA]</scope>
    <source>
        <strain evidence="2">SCPM-O-B-8398 (E28)</strain>
    </source>
</reference>
<accession>A0A848N1M7</accession>